<organism evidence="2 3">
    <name type="scientific">Actinomyces johnsonii</name>
    <dbReference type="NCBI Taxonomy" id="544581"/>
    <lineage>
        <taxon>Bacteria</taxon>
        <taxon>Bacillati</taxon>
        <taxon>Actinomycetota</taxon>
        <taxon>Actinomycetes</taxon>
        <taxon>Actinomycetales</taxon>
        <taxon>Actinomycetaceae</taxon>
        <taxon>Actinomyces</taxon>
    </lineage>
</organism>
<proteinExistence type="predicted"/>
<keyword evidence="1" id="KW-1133">Transmembrane helix</keyword>
<gene>
    <name evidence="2" type="ORF">FK256_07520</name>
</gene>
<evidence type="ECO:0000313" key="2">
    <source>
        <dbReference type="EMBL" id="TQD43124.1"/>
    </source>
</evidence>
<sequence>MTTYDCGKWLDMMNISILRPLRKAVDVLERVVKVGKRMLVLSSSRNVCDRGFRKMRENGATLVEFAGMAIVVAIFIGGVIAAAPSHGREISCSILSKISEAVGAGGIQCGGTDDNAQEDKHKPTEACTTNQRTQSVNASVGVAVISAEIKGGFVVEKLSDGRYRITDTRTLKAGASFGVGVGVEVVANNKGYGAYAGADASAGGAVEEGLIYEVDSEKAKDDLMGYLTRKAVGDGVGFVGALLNEVVNGVMGYRPPGPTAYYVQAGVEGSAGVDVTQGIEGAQAEVNAAAAMGVKVNRDAGTTTLYYKTNADISGNARKLGVGAEASASMEQIVAVTINSEDPDKVLNVSVTGMYDAQVGATTPLGVGNPQPLESGQVWTASVDLNSAETSRMARNFLAASKIPGFENGKGALENLGEATSTFINAAADRGVLTRQDISMSSSNYGVKVGAKLGLELSAGLGYSDENIEFSNGQYYSGGKWNRWEGC</sequence>
<protein>
    <submittedName>
        <fullName evidence="2">Uncharacterized protein</fullName>
    </submittedName>
</protein>
<evidence type="ECO:0000256" key="1">
    <source>
        <dbReference type="SAM" id="Phobius"/>
    </source>
</evidence>
<feature type="transmembrane region" description="Helical" evidence="1">
    <location>
        <begin position="62"/>
        <end position="83"/>
    </location>
</feature>
<dbReference type="Proteomes" id="UP000319010">
    <property type="component" value="Unassembled WGS sequence"/>
</dbReference>
<evidence type="ECO:0000313" key="3">
    <source>
        <dbReference type="Proteomes" id="UP000319010"/>
    </source>
</evidence>
<dbReference type="AlphaFoldDB" id="A0A508A3V2"/>
<name>A0A508A3V2_9ACTO</name>
<accession>A0A508A3V2</accession>
<keyword evidence="1" id="KW-0472">Membrane</keyword>
<comment type="caution">
    <text evidence="2">The sequence shown here is derived from an EMBL/GenBank/DDBJ whole genome shotgun (WGS) entry which is preliminary data.</text>
</comment>
<dbReference type="RefSeq" id="WP_141424318.1">
    <property type="nucleotide sequence ID" value="NZ_JASPFB010000009.1"/>
</dbReference>
<dbReference type="EMBL" id="VICB01000010">
    <property type="protein sequence ID" value="TQD43124.1"/>
    <property type="molecule type" value="Genomic_DNA"/>
</dbReference>
<reference evidence="2 3" key="1">
    <citation type="submission" date="2019-06" db="EMBL/GenBank/DDBJ databases">
        <title>Draft genome sequence of Actinomyces johnsonii CCUG 34287T.</title>
        <authorList>
            <person name="Salva-Serra F."/>
            <person name="Cardew S."/>
            <person name="Moore E."/>
        </authorList>
    </citation>
    <scope>NUCLEOTIDE SEQUENCE [LARGE SCALE GENOMIC DNA]</scope>
    <source>
        <strain evidence="2 3">CCUG 34287</strain>
    </source>
</reference>
<keyword evidence="1" id="KW-0812">Transmembrane</keyword>